<evidence type="ECO:0000256" key="4">
    <source>
        <dbReference type="ARBA" id="ARBA00022729"/>
    </source>
</evidence>
<evidence type="ECO:0000256" key="1">
    <source>
        <dbReference type="ARBA" id="ARBA00004609"/>
    </source>
</evidence>
<dbReference type="PANTHER" id="PTHR33044">
    <property type="entry name" value="BIFUNCTIONAL INHIBITOR/LIPID-TRANSFER PROTEIN/SEED STORAGE 2S ALBUMIN SUPERFAMILY PROTEIN-RELATED"/>
    <property type="match status" value="1"/>
</dbReference>
<sequence>MAQRAFSLLSLTILATILFMGASAQSNSCNSAIVSLAPCLDYITGNSTTPSSSCCTQLSSVVRSEPQCLCMIINGGASSMGININQTQALALPGACNVQTPPVSQCGNNGLSPADPPSGEYIVQVPIFLLFSLLFAMVYLSTSPAGY</sequence>
<feature type="domain" description="Bifunctional inhibitor/plant lipid transfer protein/seed storage helical" evidence="10">
    <location>
        <begin position="29"/>
        <end position="106"/>
    </location>
</feature>
<accession>A0A5P1EGX5</accession>
<evidence type="ECO:0000256" key="8">
    <source>
        <dbReference type="SAM" id="Phobius"/>
    </source>
</evidence>
<dbReference type="InterPro" id="IPR000528">
    <property type="entry name" value="Plant_nsLTP"/>
</dbReference>
<dbReference type="GO" id="GO:0005886">
    <property type="term" value="C:plasma membrane"/>
    <property type="evidence" value="ECO:0007669"/>
    <property type="project" value="UniProtKB-SubCell"/>
</dbReference>
<comment type="subcellular location">
    <subcellularLocation>
        <location evidence="1">Cell membrane</location>
        <topology evidence="1">Lipid-anchor</topology>
        <topology evidence="1">GPI-anchor</topology>
    </subcellularLocation>
</comment>
<comment type="similarity">
    <text evidence="2">Belongs to the plant LTP family.</text>
</comment>
<dbReference type="Pfam" id="PF14368">
    <property type="entry name" value="LTP_2"/>
    <property type="match status" value="1"/>
</dbReference>
<evidence type="ECO:0000256" key="7">
    <source>
        <dbReference type="ARBA" id="ARBA00023288"/>
    </source>
</evidence>
<dbReference type="AlphaFoldDB" id="A0A5P1EGX5"/>
<feature type="chain" id="PRO_5024406301" description="Bifunctional inhibitor/plant lipid transfer protein/seed storage helical domain-containing protein" evidence="9">
    <location>
        <begin position="25"/>
        <end position="147"/>
    </location>
</feature>
<evidence type="ECO:0000256" key="6">
    <source>
        <dbReference type="ARBA" id="ARBA00023180"/>
    </source>
</evidence>
<keyword evidence="12" id="KW-1185">Reference proteome</keyword>
<dbReference type="InterPro" id="IPR016140">
    <property type="entry name" value="Bifunc_inhib/LTP/seed_store"/>
</dbReference>
<dbReference type="FunFam" id="1.10.110.10:FF:000001">
    <property type="entry name" value="Bifunctional inhibitor/lipid-transfer protein/seed storage 2S albumin superfamily protein"/>
    <property type="match status" value="1"/>
</dbReference>
<dbReference type="Gene3D" id="1.10.110.10">
    <property type="entry name" value="Plant lipid-transfer and hydrophobic proteins"/>
    <property type="match status" value="1"/>
</dbReference>
<keyword evidence="6" id="KW-0325">Glycoprotein</keyword>
<protein>
    <recommendedName>
        <fullName evidence="10">Bifunctional inhibitor/plant lipid transfer protein/seed storage helical domain-containing protein</fullName>
    </recommendedName>
</protein>
<dbReference type="GO" id="GO:0008289">
    <property type="term" value="F:lipid binding"/>
    <property type="evidence" value="ECO:0007669"/>
    <property type="project" value="InterPro"/>
</dbReference>
<dbReference type="InterPro" id="IPR043325">
    <property type="entry name" value="LTSS"/>
</dbReference>
<dbReference type="SMART" id="SM00499">
    <property type="entry name" value="AAI"/>
    <property type="match status" value="1"/>
</dbReference>
<dbReference type="SUPFAM" id="SSF47699">
    <property type="entry name" value="Bifunctional inhibitor/lipid-transfer protein/seed storage 2S albumin"/>
    <property type="match status" value="1"/>
</dbReference>
<dbReference type="Gramene" id="ONK65023">
    <property type="protein sequence ID" value="ONK65023"/>
    <property type="gene ID" value="A4U43_C07F32670"/>
</dbReference>
<keyword evidence="3" id="KW-0336">GPI-anchor</keyword>
<evidence type="ECO:0000256" key="5">
    <source>
        <dbReference type="ARBA" id="ARBA00023157"/>
    </source>
</evidence>
<keyword evidence="4 9" id="KW-0732">Signal</keyword>
<dbReference type="OrthoDB" id="911994at2759"/>
<dbReference type="EMBL" id="CM007387">
    <property type="protein sequence ID" value="ONK65023.1"/>
    <property type="molecule type" value="Genomic_DNA"/>
</dbReference>
<dbReference type="GO" id="GO:0006869">
    <property type="term" value="P:lipid transport"/>
    <property type="evidence" value="ECO:0007669"/>
    <property type="project" value="InterPro"/>
</dbReference>
<dbReference type="OMA" id="SEPQCIC"/>
<dbReference type="InterPro" id="IPR036312">
    <property type="entry name" value="Bifun_inhib/LTP/seed_sf"/>
</dbReference>
<evidence type="ECO:0000259" key="10">
    <source>
        <dbReference type="SMART" id="SM00499"/>
    </source>
</evidence>
<keyword evidence="8" id="KW-0472">Membrane</keyword>
<dbReference type="GO" id="GO:0098552">
    <property type="term" value="C:side of membrane"/>
    <property type="evidence" value="ECO:0007669"/>
    <property type="project" value="UniProtKB-KW"/>
</dbReference>
<reference evidence="12" key="1">
    <citation type="journal article" date="2017" name="Nat. Commun.">
        <title>The asparagus genome sheds light on the origin and evolution of a young Y chromosome.</title>
        <authorList>
            <person name="Harkess A."/>
            <person name="Zhou J."/>
            <person name="Xu C."/>
            <person name="Bowers J.E."/>
            <person name="Van der Hulst R."/>
            <person name="Ayyampalayam S."/>
            <person name="Mercati F."/>
            <person name="Riccardi P."/>
            <person name="McKain M.R."/>
            <person name="Kakrana A."/>
            <person name="Tang H."/>
            <person name="Ray J."/>
            <person name="Groenendijk J."/>
            <person name="Arikit S."/>
            <person name="Mathioni S.M."/>
            <person name="Nakano M."/>
            <person name="Shan H."/>
            <person name="Telgmann-Rauber A."/>
            <person name="Kanno A."/>
            <person name="Yue Z."/>
            <person name="Chen H."/>
            <person name="Li W."/>
            <person name="Chen Y."/>
            <person name="Xu X."/>
            <person name="Zhang Y."/>
            <person name="Luo S."/>
            <person name="Chen H."/>
            <person name="Gao J."/>
            <person name="Mao Z."/>
            <person name="Pires J.C."/>
            <person name="Luo M."/>
            <person name="Kudrna D."/>
            <person name="Wing R.A."/>
            <person name="Meyers B.C."/>
            <person name="Yi K."/>
            <person name="Kong H."/>
            <person name="Lavrijsen P."/>
            <person name="Sunseri F."/>
            <person name="Falavigna A."/>
            <person name="Ye Y."/>
            <person name="Leebens-Mack J.H."/>
            <person name="Chen G."/>
        </authorList>
    </citation>
    <scope>NUCLEOTIDE SEQUENCE [LARGE SCALE GENOMIC DNA]</scope>
    <source>
        <strain evidence="12">cv. DH0086</strain>
    </source>
</reference>
<feature type="transmembrane region" description="Helical" evidence="8">
    <location>
        <begin position="121"/>
        <end position="140"/>
    </location>
</feature>
<feature type="signal peptide" evidence="9">
    <location>
        <begin position="1"/>
        <end position="24"/>
    </location>
</feature>
<evidence type="ECO:0000256" key="3">
    <source>
        <dbReference type="ARBA" id="ARBA00022622"/>
    </source>
</evidence>
<evidence type="ECO:0000313" key="11">
    <source>
        <dbReference type="EMBL" id="ONK65023.1"/>
    </source>
</evidence>
<keyword evidence="7" id="KW-0449">Lipoprotein</keyword>
<dbReference type="PRINTS" id="PR00382">
    <property type="entry name" value="LIPIDTRNSFER"/>
</dbReference>
<keyword evidence="5" id="KW-1015">Disulfide bond</keyword>
<gene>
    <name evidence="11" type="ORF">A4U43_C07F32670</name>
</gene>
<organism evidence="11 12">
    <name type="scientific">Asparagus officinalis</name>
    <name type="common">Garden asparagus</name>
    <dbReference type="NCBI Taxonomy" id="4686"/>
    <lineage>
        <taxon>Eukaryota</taxon>
        <taxon>Viridiplantae</taxon>
        <taxon>Streptophyta</taxon>
        <taxon>Embryophyta</taxon>
        <taxon>Tracheophyta</taxon>
        <taxon>Spermatophyta</taxon>
        <taxon>Magnoliopsida</taxon>
        <taxon>Liliopsida</taxon>
        <taxon>Asparagales</taxon>
        <taxon>Asparagaceae</taxon>
        <taxon>Asparagoideae</taxon>
        <taxon>Asparagus</taxon>
    </lineage>
</organism>
<evidence type="ECO:0000256" key="2">
    <source>
        <dbReference type="ARBA" id="ARBA00009748"/>
    </source>
</evidence>
<proteinExistence type="inferred from homology"/>
<evidence type="ECO:0000256" key="9">
    <source>
        <dbReference type="SAM" id="SignalP"/>
    </source>
</evidence>
<evidence type="ECO:0000313" key="12">
    <source>
        <dbReference type="Proteomes" id="UP000243459"/>
    </source>
</evidence>
<keyword evidence="8" id="KW-1133">Transmembrane helix</keyword>
<name>A0A5P1EGX5_ASPOF</name>
<dbReference type="CDD" id="cd00010">
    <property type="entry name" value="AAI_LTSS"/>
    <property type="match status" value="1"/>
</dbReference>
<dbReference type="Proteomes" id="UP000243459">
    <property type="component" value="Chromosome 7"/>
</dbReference>
<keyword evidence="8" id="KW-0812">Transmembrane</keyword>